<protein>
    <recommendedName>
        <fullName evidence="3">LytR/CpsA/Psr regulator C-terminal domain-containing protein</fullName>
    </recommendedName>
</protein>
<feature type="domain" description="LytR/CpsA/Psr regulator C-terminal" evidence="3">
    <location>
        <begin position="202"/>
        <end position="290"/>
    </location>
</feature>
<sequence length="294" mass="32300">MSPKTKDKTLKESFTSQDTSTSPYSETEESYSSKNKGKVVVEETAPKEATYDSRKVPTNISSFSMLDDKSKTDDQESIGKSDEDLKKPSPSSDSQEKVSVPEKEEESDKPDLSSREVKEWLSQVRPDTTKELEKGGKPKLKILAISLLTFAILGSLAGGIYYYQKNVTKENDVGEESTLSTETPSPIPSPTPTSQEIDLTKYKINILNGSGIAGEAGKVSDILVSTGFSKPVTANAKSYDFTATKVSLKEDVDEKVYEKIREALNSYSLEKSVEKLNKDSSYDIEIIVGNKKAD</sequence>
<organism evidence="4 5">
    <name type="scientific">Candidatus Woesebacteria bacterium RIFCSPLOWO2_01_FULL_39_10b</name>
    <dbReference type="NCBI Taxonomy" id="1802517"/>
    <lineage>
        <taxon>Bacteria</taxon>
        <taxon>Candidatus Woeseibacteriota</taxon>
    </lineage>
</organism>
<accession>A0A1F8B683</accession>
<feature type="region of interest" description="Disordered" evidence="1">
    <location>
        <begin position="173"/>
        <end position="194"/>
    </location>
</feature>
<dbReference type="EMBL" id="MGHD01000019">
    <property type="protein sequence ID" value="OGM59507.1"/>
    <property type="molecule type" value="Genomic_DNA"/>
</dbReference>
<feature type="compositionally biased region" description="Low complexity" evidence="1">
    <location>
        <begin position="19"/>
        <end position="33"/>
    </location>
</feature>
<proteinExistence type="predicted"/>
<dbReference type="Proteomes" id="UP000176404">
    <property type="component" value="Unassembled WGS sequence"/>
</dbReference>
<name>A0A1F8B683_9BACT</name>
<feature type="compositionally biased region" description="Basic and acidic residues" evidence="1">
    <location>
        <begin position="109"/>
        <end position="119"/>
    </location>
</feature>
<feature type="compositionally biased region" description="Basic and acidic residues" evidence="1">
    <location>
        <begin position="1"/>
        <end position="11"/>
    </location>
</feature>
<dbReference type="InterPro" id="IPR027381">
    <property type="entry name" value="LytR/CpsA/Psr_C"/>
</dbReference>
<feature type="transmembrane region" description="Helical" evidence="2">
    <location>
        <begin position="142"/>
        <end position="163"/>
    </location>
</feature>
<dbReference type="AlphaFoldDB" id="A0A1F8B683"/>
<reference evidence="4 5" key="1">
    <citation type="journal article" date="2016" name="Nat. Commun.">
        <title>Thousands of microbial genomes shed light on interconnected biogeochemical processes in an aquifer system.</title>
        <authorList>
            <person name="Anantharaman K."/>
            <person name="Brown C.T."/>
            <person name="Hug L.A."/>
            <person name="Sharon I."/>
            <person name="Castelle C.J."/>
            <person name="Probst A.J."/>
            <person name="Thomas B.C."/>
            <person name="Singh A."/>
            <person name="Wilkins M.J."/>
            <person name="Karaoz U."/>
            <person name="Brodie E.L."/>
            <person name="Williams K.H."/>
            <person name="Hubbard S.S."/>
            <person name="Banfield J.F."/>
        </authorList>
    </citation>
    <scope>NUCLEOTIDE SEQUENCE [LARGE SCALE GENOMIC DNA]</scope>
</reference>
<evidence type="ECO:0000313" key="4">
    <source>
        <dbReference type="EMBL" id="OGM59507.1"/>
    </source>
</evidence>
<evidence type="ECO:0000259" key="3">
    <source>
        <dbReference type="Pfam" id="PF13399"/>
    </source>
</evidence>
<evidence type="ECO:0000313" key="5">
    <source>
        <dbReference type="Proteomes" id="UP000176404"/>
    </source>
</evidence>
<gene>
    <name evidence="4" type="ORF">A2892_02585</name>
</gene>
<keyword evidence="2" id="KW-0812">Transmembrane</keyword>
<feature type="region of interest" description="Disordered" evidence="1">
    <location>
        <begin position="1"/>
        <end position="135"/>
    </location>
</feature>
<dbReference type="Pfam" id="PF13399">
    <property type="entry name" value="LytR_C"/>
    <property type="match status" value="1"/>
</dbReference>
<evidence type="ECO:0000256" key="1">
    <source>
        <dbReference type="SAM" id="MobiDB-lite"/>
    </source>
</evidence>
<feature type="compositionally biased region" description="Basic and acidic residues" evidence="1">
    <location>
        <begin position="66"/>
        <end position="87"/>
    </location>
</feature>
<comment type="caution">
    <text evidence="4">The sequence shown here is derived from an EMBL/GenBank/DDBJ whole genome shotgun (WGS) entry which is preliminary data.</text>
</comment>
<keyword evidence="2" id="KW-0472">Membrane</keyword>
<dbReference type="Gene3D" id="3.30.70.2390">
    <property type="match status" value="1"/>
</dbReference>
<feature type="compositionally biased region" description="Basic and acidic residues" evidence="1">
    <location>
        <begin position="39"/>
        <end position="55"/>
    </location>
</feature>
<evidence type="ECO:0000256" key="2">
    <source>
        <dbReference type="SAM" id="Phobius"/>
    </source>
</evidence>
<keyword evidence="2" id="KW-1133">Transmembrane helix</keyword>